<feature type="signal peptide" evidence="2">
    <location>
        <begin position="1"/>
        <end position="23"/>
    </location>
</feature>
<sequence>MYLRSASAMLFSVFGLMSTLAQADVRISGSDTEENLITTAVTQYQRGSKSDIKAEFKGTSVGFKDLCKGAADIVPASNKIQADQAKACADKKISYLELPVAYDAVAVIVNKANNWTNDLTMAELKSIFHPESYGKVTHWNQVRMAYSDAPLKIVSPDTKSGTTMFFTERVNAMRGFLRGDTTIFSDHGKIIDAVSEDVNAIGFVSLGALVERKGNVRPVPINFGKGAVIPDASSVLSEAYGSLTRLLYVYIAQPALAKPEVTAFASYLFENGDRYARFSGFVPLTAASYINNLRRIKAGQ</sequence>
<name>A0A127PJ95_9BURK</name>
<evidence type="ECO:0000313" key="5">
    <source>
        <dbReference type="Proteomes" id="UP000072421"/>
    </source>
</evidence>
<feature type="chain" id="PRO_5007277083" evidence="2">
    <location>
        <begin position="24"/>
        <end position="300"/>
    </location>
</feature>
<evidence type="ECO:0000256" key="2">
    <source>
        <dbReference type="SAM" id="SignalP"/>
    </source>
</evidence>
<dbReference type="PANTHER" id="PTHR30570:SF1">
    <property type="entry name" value="PHOSPHATE-BINDING PROTEIN PSTS"/>
    <property type="match status" value="1"/>
</dbReference>
<protein>
    <submittedName>
        <fullName evidence="4">PBP superfamily domain protein</fullName>
    </submittedName>
</protein>
<proteinExistence type="predicted"/>
<dbReference type="InterPro" id="IPR050811">
    <property type="entry name" value="Phosphate_ABC_transporter"/>
</dbReference>
<evidence type="ECO:0000259" key="3">
    <source>
        <dbReference type="Pfam" id="PF12849"/>
    </source>
</evidence>
<dbReference type="AlphaFoldDB" id="A0A127PJ95"/>
<dbReference type="RefSeq" id="WP_167351440.1">
    <property type="nucleotide sequence ID" value="NZ_CP013232.1"/>
</dbReference>
<dbReference type="PATRIC" id="fig|158899.10.peg.5211"/>
<evidence type="ECO:0000256" key="1">
    <source>
        <dbReference type="ARBA" id="ARBA00022729"/>
    </source>
</evidence>
<dbReference type="PANTHER" id="PTHR30570">
    <property type="entry name" value="PERIPLASMIC PHOSPHATE BINDING COMPONENT OF PHOSPHATE ABC TRANSPORTER"/>
    <property type="match status" value="1"/>
</dbReference>
<accession>A0A127PJ95</accession>
<dbReference type="EMBL" id="CP013232">
    <property type="protein sequence ID" value="AMO97858.1"/>
    <property type="molecule type" value="Genomic_DNA"/>
</dbReference>
<dbReference type="Gene3D" id="3.40.190.10">
    <property type="entry name" value="Periplasmic binding protein-like II"/>
    <property type="match status" value="2"/>
</dbReference>
<evidence type="ECO:0000313" key="4">
    <source>
        <dbReference type="EMBL" id="AMO97858.1"/>
    </source>
</evidence>
<dbReference type="Proteomes" id="UP000072421">
    <property type="component" value="Chromosome"/>
</dbReference>
<dbReference type="SUPFAM" id="SSF53850">
    <property type="entry name" value="Periplasmic binding protein-like II"/>
    <property type="match status" value="1"/>
</dbReference>
<reference evidence="4 5" key="1">
    <citation type="submission" date="2015-11" db="EMBL/GenBank/DDBJ databases">
        <title>Exploring the genomic traits of fungus-feeding bacterial genus Collimonas.</title>
        <authorList>
            <person name="Song C."/>
            <person name="Schmidt R."/>
            <person name="de Jager V."/>
            <person name="Krzyzanowska D."/>
            <person name="Jongedijk E."/>
            <person name="Cankar K."/>
            <person name="Beekwilder J."/>
            <person name="van Veen A."/>
            <person name="de Boer W."/>
            <person name="van Veen J.A."/>
            <person name="Garbeva P."/>
        </authorList>
    </citation>
    <scope>NUCLEOTIDE SEQUENCE [LARGE SCALE GENOMIC DNA]</scope>
    <source>
        <strain evidence="4 5">Ter6</strain>
    </source>
</reference>
<organism evidence="4">
    <name type="scientific">Collimonas fungivorans</name>
    <dbReference type="NCBI Taxonomy" id="158899"/>
    <lineage>
        <taxon>Bacteria</taxon>
        <taxon>Pseudomonadati</taxon>
        <taxon>Pseudomonadota</taxon>
        <taxon>Betaproteobacteria</taxon>
        <taxon>Burkholderiales</taxon>
        <taxon>Oxalobacteraceae</taxon>
        <taxon>Collimonas</taxon>
    </lineage>
</organism>
<gene>
    <name evidence="4" type="ORF">CFter6_5291</name>
</gene>
<keyword evidence="1 2" id="KW-0732">Signal</keyword>
<feature type="domain" description="PBP" evidence="3">
    <location>
        <begin position="21"/>
        <end position="269"/>
    </location>
</feature>
<dbReference type="Pfam" id="PF12849">
    <property type="entry name" value="PBP_like_2"/>
    <property type="match status" value="1"/>
</dbReference>
<dbReference type="InterPro" id="IPR024370">
    <property type="entry name" value="PBP_domain"/>
</dbReference>